<reference evidence="2 3" key="1">
    <citation type="submission" date="2009-11" db="EMBL/GenBank/DDBJ databases">
        <title>Annotation of Allomyces macrogynus ATCC 38327.</title>
        <authorList>
            <consortium name="The Broad Institute Genome Sequencing Platform"/>
            <person name="Russ C."/>
            <person name="Cuomo C."/>
            <person name="Burger G."/>
            <person name="Gray M.W."/>
            <person name="Holland P.W.H."/>
            <person name="King N."/>
            <person name="Lang F.B.F."/>
            <person name="Roger A.J."/>
            <person name="Ruiz-Trillo I."/>
            <person name="Young S.K."/>
            <person name="Zeng Q."/>
            <person name="Gargeya S."/>
            <person name="Fitzgerald M."/>
            <person name="Haas B."/>
            <person name="Abouelleil A."/>
            <person name="Alvarado L."/>
            <person name="Arachchi H.M."/>
            <person name="Berlin A."/>
            <person name="Chapman S.B."/>
            <person name="Gearin G."/>
            <person name="Goldberg J."/>
            <person name="Griggs A."/>
            <person name="Gujja S."/>
            <person name="Hansen M."/>
            <person name="Heiman D."/>
            <person name="Howarth C."/>
            <person name="Larimer J."/>
            <person name="Lui A."/>
            <person name="MacDonald P.J.P."/>
            <person name="McCowen C."/>
            <person name="Montmayeur A."/>
            <person name="Murphy C."/>
            <person name="Neiman D."/>
            <person name="Pearson M."/>
            <person name="Priest M."/>
            <person name="Roberts A."/>
            <person name="Saif S."/>
            <person name="Shea T."/>
            <person name="Sisk P."/>
            <person name="Stolte C."/>
            <person name="Sykes S."/>
            <person name="Wortman J."/>
            <person name="Nusbaum C."/>
            <person name="Birren B."/>
        </authorList>
    </citation>
    <scope>NUCLEOTIDE SEQUENCE [LARGE SCALE GENOMIC DNA]</scope>
    <source>
        <strain evidence="2 3">ATCC 38327</strain>
    </source>
</reference>
<sequence length="691" mass="71046">MVLDPPVSRPPSSSTLAPPVPASQCIPVTSSARHEPPSLRALIATTTTPSPTRVAAAADAIKRPATGPAEQIGAHRVPHFIPTTAASMQAPATAHQQRAPPPPPPPLAPPPPCVSLAMPATGSPATEGFLADLLAGRSPRGAPPALLGSSSGAHGGAGDARCETDATGVAGIFALQHQQPQHHQQQPHAHPQAPTTTIPPGLSVAPAHGDPPTQAALPPPPVPPFAITTGPTSSVQPLLTQLQRRFSDFGPYPREPATMLATMDAGSSPWNMPATSAGPATALVTSDPTTPLGFLVDQQATSLPPPPGLMGLAPTTAPGPDMAGGTHGSLLLPPLVTSSDVEQKQQQLAPLPAAGIQVADLVKAAARSCQDDPQLVLDAPLAPETTRWLCVAGLDRTISPQDLEVFKSFGDISHLVSRMLAPYGVVLLAFLDIRQAQAAARRLRSLASATAPEWRVQFITAVDFQESTGVSLTEQDISSELALSQLPANVDAAGLKNLGQLFGEVRSVQVEMAHAVVDYFDARKADAALQGLPGVIRSVYSVSIHAERVLPAGMHPAPPSTTATAPAPGKSRVDVLRTGDAGTAFDRTASQLLDQSLLQSIAREQNSHTPPPLAARNRIARAHGPGPQTGRTRAPVPGARPKASTVETLLESKTAAAAASTPTVTAATAPPPSMSALYSSPDASLLGDLLD</sequence>
<feature type="region of interest" description="Disordered" evidence="1">
    <location>
        <begin position="1"/>
        <end position="22"/>
    </location>
</feature>
<dbReference type="EMBL" id="GG745335">
    <property type="protein sequence ID" value="KNE59934.1"/>
    <property type="molecule type" value="Genomic_DNA"/>
</dbReference>
<feature type="region of interest" description="Disordered" evidence="1">
    <location>
        <begin position="177"/>
        <end position="222"/>
    </location>
</feature>
<evidence type="ECO:0000313" key="2">
    <source>
        <dbReference type="EMBL" id="KNE59934.1"/>
    </source>
</evidence>
<feature type="region of interest" description="Disordered" evidence="1">
    <location>
        <begin position="552"/>
        <end position="572"/>
    </location>
</feature>
<evidence type="ECO:0008006" key="4">
    <source>
        <dbReference type="Google" id="ProtNLM"/>
    </source>
</evidence>
<proteinExistence type="predicted"/>
<dbReference type="eggNOG" id="KOG4660">
    <property type="taxonomic scope" value="Eukaryota"/>
</dbReference>
<feature type="region of interest" description="Disordered" evidence="1">
    <location>
        <begin position="88"/>
        <end position="111"/>
    </location>
</feature>
<organism evidence="2 3">
    <name type="scientific">Allomyces macrogynus (strain ATCC 38327)</name>
    <name type="common">Allomyces javanicus var. macrogynus</name>
    <dbReference type="NCBI Taxonomy" id="578462"/>
    <lineage>
        <taxon>Eukaryota</taxon>
        <taxon>Fungi</taxon>
        <taxon>Fungi incertae sedis</taxon>
        <taxon>Blastocladiomycota</taxon>
        <taxon>Blastocladiomycetes</taxon>
        <taxon>Blastocladiales</taxon>
        <taxon>Blastocladiaceae</taxon>
        <taxon>Allomyces</taxon>
    </lineage>
</organism>
<protein>
    <recommendedName>
        <fullName evidence="4">RRM domain-containing protein</fullName>
    </recommendedName>
</protein>
<gene>
    <name evidence="2" type="ORF">AMAG_05383</name>
</gene>
<feature type="compositionally biased region" description="Low complexity" evidence="1">
    <location>
        <begin position="89"/>
        <end position="98"/>
    </location>
</feature>
<feature type="region of interest" description="Disordered" evidence="1">
    <location>
        <begin position="620"/>
        <end position="691"/>
    </location>
</feature>
<dbReference type="Proteomes" id="UP000054350">
    <property type="component" value="Unassembled WGS sequence"/>
</dbReference>
<dbReference type="InterPro" id="IPR051412">
    <property type="entry name" value="Formin_Homology_Diaphanous_sf"/>
</dbReference>
<dbReference type="OMA" id="ECITEGE"/>
<reference evidence="3" key="2">
    <citation type="submission" date="2009-11" db="EMBL/GenBank/DDBJ databases">
        <title>The Genome Sequence of Allomyces macrogynus strain ATCC 38327.</title>
        <authorList>
            <consortium name="The Broad Institute Genome Sequencing Platform"/>
            <person name="Russ C."/>
            <person name="Cuomo C."/>
            <person name="Shea T."/>
            <person name="Young S.K."/>
            <person name="Zeng Q."/>
            <person name="Koehrsen M."/>
            <person name="Haas B."/>
            <person name="Borodovsky M."/>
            <person name="Guigo R."/>
            <person name="Alvarado L."/>
            <person name="Berlin A."/>
            <person name="Borenstein D."/>
            <person name="Chen Z."/>
            <person name="Engels R."/>
            <person name="Freedman E."/>
            <person name="Gellesch M."/>
            <person name="Goldberg J."/>
            <person name="Griggs A."/>
            <person name="Gujja S."/>
            <person name="Heiman D."/>
            <person name="Hepburn T."/>
            <person name="Howarth C."/>
            <person name="Jen D."/>
            <person name="Larson L."/>
            <person name="Lewis B."/>
            <person name="Mehta T."/>
            <person name="Park D."/>
            <person name="Pearson M."/>
            <person name="Roberts A."/>
            <person name="Saif S."/>
            <person name="Shenoy N."/>
            <person name="Sisk P."/>
            <person name="Stolte C."/>
            <person name="Sykes S."/>
            <person name="Walk T."/>
            <person name="White J."/>
            <person name="Yandava C."/>
            <person name="Burger G."/>
            <person name="Gray M.W."/>
            <person name="Holland P.W.H."/>
            <person name="King N."/>
            <person name="Lang F.B.F."/>
            <person name="Roger A.J."/>
            <person name="Ruiz-Trillo I."/>
            <person name="Lander E."/>
            <person name="Nusbaum C."/>
        </authorList>
    </citation>
    <scope>NUCLEOTIDE SEQUENCE [LARGE SCALE GENOMIC DNA]</scope>
    <source>
        <strain evidence="3">ATCC 38327</strain>
    </source>
</reference>
<feature type="compositionally biased region" description="Pro residues" evidence="1">
    <location>
        <begin position="99"/>
        <end position="111"/>
    </location>
</feature>
<dbReference type="GO" id="GO:0030041">
    <property type="term" value="P:actin filament polymerization"/>
    <property type="evidence" value="ECO:0007669"/>
    <property type="project" value="TreeGrafter"/>
</dbReference>
<feature type="region of interest" description="Disordered" evidence="1">
    <location>
        <begin position="135"/>
        <end position="162"/>
    </location>
</feature>
<accession>A0A0L0SBY3</accession>
<dbReference type="PANTHER" id="PTHR45691:SF6">
    <property type="entry name" value="PROTEIN DIAPHANOUS"/>
    <property type="match status" value="1"/>
</dbReference>
<dbReference type="GO" id="GO:0005884">
    <property type="term" value="C:actin filament"/>
    <property type="evidence" value="ECO:0007669"/>
    <property type="project" value="TreeGrafter"/>
</dbReference>
<feature type="compositionally biased region" description="Low complexity" evidence="1">
    <location>
        <begin position="177"/>
        <end position="194"/>
    </location>
</feature>
<dbReference type="GO" id="GO:0003676">
    <property type="term" value="F:nucleic acid binding"/>
    <property type="evidence" value="ECO:0007669"/>
    <property type="project" value="InterPro"/>
</dbReference>
<dbReference type="SUPFAM" id="SSF54928">
    <property type="entry name" value="RNA-binding domain, RBD"/>
    <property type="match status" value="1"/>
</dbReference>
<evidence type="ECO:0000313" key="3">
    <source>
        <dbReference type="Proteomes" id="UP000054350"/>
    </source>
</evidence>
<keyword evidence="3" id="KW-1185">Reference proteome</keyword>
<name>A0A0L0SBY3_ALLM3</name>
<dbReference type="VEuPathDB" id="FungiDB:AMAG_05383"/>
<evidence type="ECO:0000256" key="1">
    <source>
        <dbReference type="SAM" id="MobiDB-lite"/>
    </source>
</evidence>
<dbReference type="STRING" id="578462.A0A0L0SBY3"/>
<dbReference type="InterPro" id="IPR035979">
    <property type="entry name" value="RBD_domain_sf"/>
</dbReference>
<dbReference type="AlphaFoldDB" id="A0A0L0SBY3"/>
<dbReference type="PANTHER" id="PTHR45691">
    <property type="entry name" value="PROTEIN DIAPHANOUS"/>
    <property type="match status" value="1"/>
</dbReference>
<feature type="compositionally biased region" description="Low complexity" evidence="1">
    <location>
        <begin position="652"/>
        <end position="668"/>
    </location>
</feature>